<dbReference type="PROSITE" id="PS51372">
    <property type="entry name" value="PRD_2"/>
    <property type="match status" value="1"/>
</dbReference>
<dbReference type="InterPro" id="IPR036634">
    <property type="entry name" value="PRD_sf"/>
</dbReference>
<dbReference type="GO" id="GO:0006355">
    <property type="term" value="P:regulation of DNA-templated transcription"/>
    <property type="evidence" value="ECO:0007669"/>
    <property type="project" value="InterPro"/>
</dbReference>
<dbReference type="RefSeq" id="WP_183276687.1">
    <property type="nucleotide sequence ID" value="NZ_BLZR01000001.1"/>
</dbReference>
<dbReference type="InterPro" id="IPR027417">
    <property type="entry name" value="P-loop_NTPase"/>
</dbReference>
<dbReference type="PROSITE" id="PS00676">
    <property type="entry name" value="SIGMA54_INTERACT_2"/>
    <property type="match status" value="1"/>
</dbReference>
<dbReference type="Pfam" id="PF03610">
    <property type="entry name" value="EIIA-man"/>
    <property type="match status" value="1"/>
</dbReference>
<dbReference type="Gene3D" id="3.40.930.10">
    <property type="entry name" value="Mannitol-specific EII, Chain A"/>
    <property type="match status" value="1"/>
</dbReference>
<dbReference type="GO" id="GO:0016020">
    <property type="term" value="C:membrane"/>
    <property type="evidence" value="ECO:0007669"/>
    <property type="project" value="InterPro"/>
</dbReference>
<dbReference type="PANTHER" id="PTHR32071:SF90">
    <property type="entry name" value="TRANSCRIPTIONAL REGULATORY PROTEIN LEVR"/>
    <property type="match status" value="1"/>
</dbReference>
<dbReference type="GO" id="GO:0005524">
    <property type="term" value="F:ATP binding"/>
    <property type="evidence" value="ECO:0007669"/>
    <property type="project" value="UniProtKB-KW"/>
</dbReference>
<accession>A0A6V8SEA9</accession>
<evidence type="ECO:0000313" key="8">
    <source>
        <dbReference type="EMBL" id="GFP75161.1"/>
    </source>
</evidence>
<feature type="domain" description="Sigma-54 factor interaction" evidence="4">
    <location>
        <begin position="127"/>
        <end position="361"/>
    </location>
</feature>
<gene>
    <name evidence="8" type="ORF">bsdtw1_01232</name>
</gene>
<comment type="caution">
    <text evidence="8">The sequence shown here is derived from an EMBL/GenBank/DDBJ whole genome shotgun (WGS) entry which is preliminary data.</text>
</comment>
<dbReference type="InterPro" id="IPR016152">
    <property type="entry name" value="PTrfase/Anion_transptr"/>
</dbReference>
<dbReference type="InterPro" id="IPR011608">
    <property type="entry name" value="PRD"/>
</dbReference>
<evidence type="ECO:0000259" key="4">
    <source>
        <dbReference type="PROSITE" id="PS50045"/>
    </source>
</evidence>
<evidence type="ECO:0000313" key="9">
    <source>
        <dbReference type="Proteomes" id="UP000580568"/>
    </source>
</evidence>
<reference evidence="8 9" key="1">
    <citation type="submission" date="2020-07" db="EMBL/GenBank/DDBJ databases">
        <title>A new beta-1,3-glucan-decomposing anaerobic bacterium isolated from anoxic soil subjected to biological soil disinfestation.</title>
        <authorList>
            <person name="Ueki A."/>
            <person name="Tonouchi A."/>
        </authorList>
    </citation>
    <scope>NUCLEOTIDE SEQUENCE [LARGE SCALE GENOMIC DNA]</scope>
    <source>
        <strain evidence="8 9">TW1</strain>
    </source>
</reference>
<dbReference type="AlphaFoldDB" id="A0A6V8SEA9"/>
<dbReference type="EMBL" id="BLZR01000001">
    <property type="protein sequence ID" value="GFP75161.1"/>
    <property type="molecule type" value="Genomic_DNA"/>
</dbReference>
<dbReference type="PROSITE" id="PS51096">
    <property type="entry name" value="PTS_EIIA_TYPE_4"/>
    <property type="match status" value="1"/>
</dbReference>
<dbReference type="Pfam" id="PF00874">
    <property type="entry name" value="PRD"/>
    <property type="match status" value="1"/>
</dbReference>
<dbReference type="CDD" id="cd00009">
    <property type="entry name" value="AAA"/>
    <property type="match status" value="1"/>
</dbReference>
<keyword evidence="2" id="KW-0547">Nucleotide-binding</keyword>
<evidence type="ECO:0000256" key="1">
    <source>
        <dbReference type="ARBA" id="ARBA00022679"/>
    </source>
</evidence>
<dbReference type="Gene3D" id="1.10.10.60">
    <property type="entry name" value="Homeodomain-like"/>
    <property type="match status" value="1"/>
</dbReference>
<dbReference type="CDD" id="cd00211">
    <property type="entry name" value="PTS_IIA_fru"/>
    <property type="match status" value="1"/>
</dbReference>
<dbReference type="GO" id="GO:0009401">
    <property type="term" value="P:phosphoenolpyruvate-dependent sugar phosphotransferase system"/>
    <property type="evidence" value="ECO:0007669"/>
    <property type="project" value="InterPro"/>
</dbReference>
<dbReference type="GO" id="GO:0016740">
    <property type="term" value="F:transferase activity"/>
    <property type="evidence" value="ECO:0007669"/>
    <property type="project" value="UniProtKB-KW"/>
</dbReference>
<feature type="domain" description="PRD" evidence="7">
    <location>
        <begin position="485"/>
        <end position="589"/>
    </location>
</feature>
<evidence type="ECO:0000256" key="3">
    <source>
        <dbReference type="ARBA" id="ARBA00022840"/>
    </source>
</evidence>
<evidence type="ECO:0000256" key="2">
    <source>
        <dbReference type="ARBA" id="ARBA00022741"/>
    </source>
</evidence>
<protein>
    <submittedName>
        <fullName evidence="8">Anaerobic nitric oxide reductase transcription regulator NorR</fullName>
    </submittedName>
</protein>
<dbReference type="Gene3D" id="3.40.50.510">
    <property type="entry name" value="Phosphotransferase system, mannose-type IIA component"/>
    <property type="match status" value="1"/>
</dbReference>
<dbReference type="Gene3D" id="3.40.50.300">
    <property type="entry name" value="P-loop containing nucleotide triphosphate hydrolases"/>
    <property type="match status" value="1"/>
</dbReference>
<dbReference type="InterPro" id="IPR002178">
    <property type="entry name" value="PTS_EIIA_type-2_dom"/>
</dbReference>
<feature type="domain" description="PTS EIIA type-2" evidence="5">
    <location>
        <begin position="843"/>
        <end position="977"/>
    </location>
</feature>
<dbReference type="InterPro" id="IPR004701">
    <property type="entry name" value="PTS_EIIA_man-typ"/>
</dbReference>
<organism evidence="8 9">
    <name type="scientific">Clostridium fungisolvens</name>
    <dbReference type="NCBI Taxonomy" id="1604897"/>
    <lineage>
        <taxon>Bacteria</taxon>
        <taxon>Bacillati</taxon>
        <taxon>Bacillota</taxon>
        <taxon>Clostridia</taxon>
        <taxon>Eubacteriales</taxon>
        <taxon>Clostridiaceae</taxon>
        <taxon>Clostridium</taxon>
    </lineage>
</organism>
<dbReference type="SMART" id="SM00382">
    <property type="entry name" value="AAA"/>
    <property type="match status" value="1"/>
</dbReference>
<dbReference type="SUPFAM" id="SSF53062">
    <property type="entry name" value="PTS system fructose IIA component-like"/>
    <property type="match status" value="1"/>
</dbReference>
<dbReference type="PROSITE" id="PS51094">
    <property type="entry name" value="PTS_EIIA_TYPE_2"/>
    <property type="match status" value="1"/>
</dbReference>
<dbReference type="InterPro" id="IPR003593">
    <property type="entry name" value="AAA+_ATPase"/>
</dbReference>
<proteinExistence type="predicted"/>
<dbReference type="SUPFAM" id="SSF52540">
    <property type="entry name" value="P-loop containing nucleoside triphosphate hydrolases"/>
    <property type="match status" value="1"/>
</dbReference>
<sequence length="977" mass="111384">MDKLIEIIKTEDKKNPYTDQELSEMLSMPRAKILTERNKQNIPDSRDRRKDILLKDLKEILKIHPNVSERKLTELMIERGYEISRNIISRVMKDHVEELVQNEKEIINAGEFIEKQTNRRDGCFNKLIGVNGSLKNKIDLAKAAILYPPHGLHTLIYGGTGVGKSELAECMYEFAIHSKVKPKDAPLVIFNCADYAENANLLISQLFGVVKGAYTGANVDREGLVDKANGGILFLDEIHRLPPEGQEILFYLIDKGKYRRLGETNTERNVNVLILGATTENPESNLLLTFRRRIPMLIELPKLNDRPLSERLEIIIMFLIREANRINKNLLVSKDVLMSLMLYNCQGNIGQLKSDIQVICAKSYVKYMSQNTDEVLIDMEDLSNFIKSPFLKGGAINKTLMNLVTDDMYIDIKNMENYKNQINEYVNENEIYQYIENEFQKLEKQGLKVEEIDDILHRKVEDKLGKIMDHKDIAKLLNINELKTIVMPEVIDITEGILELVRGKYKVINKSFFIALAIHINFTIERILTGKKIIKSNIHKNRDKLTQEFEIAEKIRRMIEKATKLKIPEDESGYIALYIKKFCSDELILEPKVKVIIITHGHVAEGMAEVANKLLGVDDAIGIEIELDESPEEALERTIRVVKQVDEGRGCLLLVDMGSLGGFASAVEKVTEIKTKTIGRVDTLLALEAVRKASIEGASLENIVEELNQSKMYNGTFKDEASNANFLKSRKKALVTVCLTGHGNALNIKKFLQNHLKRKDLGVEIFPIGFIDKHDVEEEISKISLEYEILAVCGTINPKLGKVPFISYESLINGQGITRLEKLMDIFIEVDKEEEVKKGRLEDLIKEELIYLEMDALSKEDVLDKMSQELEDNGYVNEKFALSVYKREAMGSGIFNNKVAIPHGLPENVVKPIISIAKLKNPIQWDNDVMVDLVFMLALKENNREEIKKLFSMIRDENLLKELCLKKSNTDIKKMFS</sequence>
<dbReference type="PROSITE" id="PS50045">
    <property type="entry name" value="SIGMA54_INTERACT_4"/>
    <property type="match status" value="1"/>
</dbReference>
<keyword evidence="9" id="KW-1185">Reference proteome</keyword>
<keyword evidence="1" id="KW-0808">Transferase</keyword>
<dbReference type="Pfam" id="PF00158">
    <property type="entry name" value="Sigma54_activat"/>
    <property type="match status" value="1"/>
</dbReference>
<dbReference type="InterPro" id="IPR002078">
    <property type="entry name" value="Sigma_54_int"/>
</dbReference>
<evidence type="ECO:0000259" key="7">
    <source>
        <dbReference type="PROSITE" id="PS51372"/>
    </source>
</evidence>
<evidence type="ECO:0000259" key="6">
    <source>
        <dbReference type="PROSITE" id="PS51096"/>
    </source>
</evidence>
<dbReference type="InterPro" id="IPR036662">
    <property type="entry name" value="PTS_EIIA_man-typ_sf"/>
</dbReference>
<feature type="domain" description="PTS EIIA type-4" evidence="6">
    <location>
        <begin position="592"/>
        <end position="734"/>
    </location>
</feature>
<dbReference type="Pfam" id="PF00359">
    <property type="entry name" value="PTS_EIIA_2"/>
    <property type="match status" value="1"/>
</dbReference>
<dbReference type="Proteomes" id="UP000580568">
    <property type="component" value="Unassembled WGS sequence"/>
</dbReference>
<keyword evidence="3" id="KW-0067">ATP-binding</keyword>
<name>A0A6V8SEA9_9CLOT</name>
<dbReference type="SUPFAM" id="SSF55804">
    <property type="entry name" value="Phoshotransferase/anion transport protein"/>
    <property type="match status" value="1"/>
</dbReference>
<dbReference type="InterPro" id="IPR025943">
    <property type="entry name" value="Sigma_54_int_dom_ATP-bd_2"/>
</dbReference>
<evidence type="ECO:0000259" key="5">
    <source>
        <dbReference type="PROSITE" id="PS51094"/>
    </source>
</evidence>
<dbReference type="Gene3D" id="1.10.1790.10">
    <property type="entry name" value="PRD domain"/>
    <property type="match status" value="1"/>
</dbReference>
<dbReference type="PANTHER" id="PTHR32071">
    <property type="entry name" value="TRANSCRIPTIONAL REGULATORY PROTEIN"/>
    <property type="match status" value="1"/>
</dbReference>
<dbReference type="SUPFAM" id="SSF63520">
    <property type="entry name" value="PTS-regulatory domain, PRD"/>
    <property type="match status" value="1"/>
</dbReference>